<reference evidence="1 2" key="1">
    <citation type="submission" date="2024-06" db="EMBL/GenBank/DDBJ databases">
        <authorList>
            <person name="Li F."/>
        </authorList>
    </citation>
    <scope>NUCLEOTIDE SEQUENCE [LARGE SCALE GENOMIC DNA]</scope>
    <source>
        <strain evidence="1 2">GXAS 311</strain>
    </source>
</reference>
<keyword evidence="2" id="KW-1185">Reference proteome</keyword>
<sequence>MMLLINQLTERSLLHWPTNNSVVTSNWGPRTLNGKPDFHKGVDIRAANGEPIYSVSGGKVISTKGYGNINQVFIRDDAGGVHGYANVGATVSVGDSVYPGQIIATSDGSGTSAAHLHYSYKPDGVNRVNPLNTVFKGMDYEFKN</sequence>
<dbReference type="Pfam" id="PF01551">
    <property type="entry name" value="Peptidase_M23"/>
    <property type="match status" value="1"/>
</dbReference>
<comment type="caution">
    <text evidence="1">The sequence shown here is derived from an EMBL/GenBank/DDBJ whole genome shotgun (WGS) entry which is preliminary data.</text>
</comment>
<dbReference type="InterPro" id="IPR011055">
    <property type="entry name" value="Dup_hybrid_motif"/>
</dbReference>
<dbReference type="EC" id="3.4.24.-" evidence="1"/>
<dbReference type="SUPFAM" id="SSF51261">
    <property type="entry name" value="Duplicated hybrid motif"/>
    <property type="match status" value="1"/>
</dbReference>
<dbReference type="Gene3D" id="2.70.70.10">
    <property type="entry name" value="Glucose Permease (Domain IIA)"/>
    <property type="match status" value="1"/>
</dbReference>
<organism evidence="1 2">
    <name type="scientific">Aliikangiella maris</name>
    <dbReference type="NCBI Taxonomy" id="3162458"/>
    <lineage>
        <taxon>Bacteria</taxon>
        <taxon>Pseudomonadati</taxon>
        <taxon>Pseudomonadota</taxon>
        <taxon>Gammaproteobacteria</taxon>
        <taxon>Oceanospirillales</taxon>
        <taxon>Pleioneaceae</taxon>
        <taxon>Aliikangiella</taxon>
    </lineage>
</organism>
<evidence type="ECO:0000313" key="1">
    <source>
        <dbReference type="EMBL" id="MET1257558.1"/>
    </source>
</evidence>
<keyword evidence="1" id="KW-0378">Hydrolase</keyword>
<dbReference type="PANTHER" id="PTHR21666:SF270">
    <property type="entry name" value="MUREIN HYDROLASE ACTIVATOR ENVC"/>
    <property type="match status" value="1"/>
</dbReference>
<evidence type="ECO:0000313" key="2">
    <source>
        <dbReference type="Proteomes" id="UP001548189"/>
    </source>
</evidence>
<dbReference type="PANTHER" id="PTHR21666">
    <property type="entry name" value="PEPTIDASE-RELATED"/>
    <property type="match status" value="1"/>
</dbReference>
<accession>A0ABV2C0F1</accession>
<dbReference type="InterPro" id="IPR050570">
    <property type="entry name" value="Cell_wall_metabolism_enzyme"/>
</dbReference>
<proteinExistence type="predicted"/>
<dbReference type="CDD" id="cd12797">
    <property type="entry name" value="M23_peptidase"/>
    <property type="match status" value="1"/>
</dbReference>
<name>A0ABV2C0F1_9GAMM</name>
<dbReference type="EMBL" id="JBEVCJ010000104">
    <property type="protein sequence ID" value="MET1257558.1"/>
    <property type="molecule type" value="Genomic_DNA"/>
</dbReference>
<dbReference type="GO" id="GO:0016787">
    <property type="term" value="F:hydrolase activity"/>
    <property type="evidence" value="ECO:0007669"/>
    <property type="project" value="UniProtKB-KW"/>
</dbReference>
<gene>
    <name evidence="1" type="ORF">ABVT43_20675</name>
</gene>
<dbReference type="Proteomes" id="UP001548189">
    <property type="component" value="Unassembled WGS sequence"/>
</dbReference>
<dbReference type="InterPro" id="IPR016047">
    <property type="entry name" value="M23ase_b-sheet_dom"/>
</dbReference>
<protein>
    <submittedName>
        <fullName evidence="1">M23 family metallopeptidase</fullName>
        <ecNumber evidence="1">3.4.24.-</ecNumber>
    </submittedName>
</protein>